<reference evidence="2 3" key="1">
    <citation type="submission" date="2013-03" db="EMBL/GenBank/DDBJ databases">
        <authorList>
            <person name="Harkins D.M."/>
            <person name="Durkin A.S."/>
            <person name="Brinkac L.M."/>
            <person name="Haft D.H."/>
            <person name="Selengut J.D."/>
            <person name="Sanka R."/>
            <person name="DePew J."/>
            <person name="Purushe J."/>
            <person name="Galloway R.L."/>
            <person name="Vinetz J.M."/>
            <person name="Sutton G.G."/>
            <person name="Nierman W.C."/>
            <person name="Fouts D.E."/>
        </authorList>
    </citation>
    <scope>NUCLEOTIDE SEQUENCE [LARGE SCALE GENOMIC DNA]</scope>
    <source>
        <strain evidence="2 3">Waz Holland</strain>
    </source>
</reference>
<dbReference type="EMBL" id="AOGY02000039">
    <property type="protein sequence ID" value="EMY70190.1"/>
    <property type="molecule type" value="Genomic_DNA"/>
</dbReference>
<dbReference type="Proteomes" id="UP000012227">
    <property type="component" value="Unassembled WGS sequence"/>
</dbReference>
<gene>
    <name evidence="2" type="ORF">LEP1GSC199_1327</name>
</gene>
<dbReference type="AlphaFoldDB" id="N1W9S4"/>
<name>N1W9S4_9LEPT</name>
<dbReference type="STRING" id="1218591.LEP1GSC199_1327"/>
<dbReference type="InterPro" id="IPR028932">
    <property type="entry name" value="TerB-C"/>
</dbReference>
<organism evidence="2 3">
    <name type="scientific">Leptospira vanthielii serovar Holland str. Waz Holland = ATCC 700522</name>
    <dbReference type="NCBI Taxonomy" id="1218591"/>
    <lineage>
        <taxon>Bacteria</taxon>
        <taxon>Pseudomonadati</taxon>
        <taxon>Spirochaetota</taxon>
        <taxon>Spirochaetia</taxon>
        <taxon>Leptospirales</taxon>
        <taxon>Leptospiraceae</taxon>
        <taxon>Leptospira</taxon>
    </lineage>
</organism>
<evidence type="ECO:0000313" key="3">
    <source>
        <dbReference type="Proteomes" id="UP000012227"/>
    </source>
</evidence>
<feature type="domain" description="TerB-C" evidence="1">
    <location>
        <begin position="396"/>
        <end position="545"/>
    </location>
</feature>
<proteinExistence type="predicted"/>
<comment type="caution">
    <text evidence="2">The sequence shown here is derived from an EMBL/GenBank/DDBJ whole genome shotgun (WGS) entry which is preliminary data.</text>
</comment>
<evidence type="ECO:0000259" key="1">
    <source>
        <dbReference type="Pfam" id="PF15615"/>
    </source>
</evidence>
<sequence length="548" mass="64720">MILIVLLLITAIILYSIDDKSREFVNKIFFSSNRKKQDRQTHYPEETMNPSNSRISDNSVIDITDQYRKINADNNLDVNAHLTASLINNLDKNKRTENFSNYQINDFYYWKVGTKYKKQLKLSKEQVTLLNKLWFPYSTFCRIEFCLIAIIKLYIHLFDGLQKIYNLEGTNTEERFSQVTDIILRKEFKYKAGSPNYKFNYEIRNIELYNLIFKHCENTVREYYAHKRKRNVEIFYENEELQSEIETKIISKVKMLLPSLIANIEVPDEATEIELNAQNTTRWRIKLKELISTFTGDAEKFGNLVILVGIQNKKNPAAKNIFFEAAKFISKHDRKTALNLYLHYLNQDLLSQKFENKQIPKSILKSFFRTKEQLQDFNNIANDLVSDRNIDKALENVAKIFEIKRKEVKLNTILINEVRERHSGTVELLNVYLQDETNVDTHATESREVRKEIHEIHEEYSDMRMFASTQDLKFSQNQQEILELFARNNFTLSISSVEAYAKSKNLLSNNLIESLNDICYELIDDVLIELTEEFYTINQDYFKKIKAI</sequence>
<dbReference type="Pfam" id="PF15615">
    <property type="entry name" value="TerB_C"/>
    <property type="match status" value="1"/>
</dbReference>
<accession>N1W9S4</accession>
<protein>
    <recommendedName>
        <fullName evidence="1">TerB-C domain-containing protein</fullName>
    </recommendedName>
</protein>
<evidence type="ECO:0000313" key="2">
    <source>
        <dbReference type="EMBL" id="EMY70190.1"/>
    </source>
</evidence>